<sequence>MAIFQSYLPHPALQPFVQAYLLVTSEPGFDNTLLPATHLTLSFRWQGSVALIKDGVPSPLQPFTIAGLSKSSKFIHYNQGTHNFLVSFKNGGASAFFKLPIHLLANQHTNLDDLLPLAWLLDTQEQLALQPNNEQRVAIMDHFLLGLLHQPAIDPLVQAAMDTIIVQKGLVKLSSLAQRLHISTDAFEKRFRKVVGTTAKQFANTTRFKLALQQYDKSKPLTGLAYELGYFDQAHFIKDFKAFTGQVPSIYFKEKE</sequence>
<comment type="caution">
    <text evidence="5">The sequence shown here is derived from an EMBL/GenBank/DDBJ whole genome shotgun (WGS) entry which is preliminary data.</text>
</comment>
<dbReference type="InterPro" id="IPR050204">
    <property type="entry name" value="AraC_XylS_family_regulators"/>
</dbReference>
<dbReference type="GO" id="GO:0043565">
    <property type="term" value="F:sequence-specific DNA binding"/>
    <property type="evidence" value="ECO:0007669"/>
    <property type="project" value="InterPro"/>
</dbReference>
<evidence type="ECO:0000256" key="2">
    <source>
        <dbReference type="ARBA" id="ARBA00023125"/>
    </source>
</evidence>
<evidence type="ECO:0000259" key="4">
    <source>
        <dbReference type="PROSITE" id="PS01124"/>
    </source>
</evidence>
<reference evidence="5 6" key="1">
    <citation type="submission" date="2018-06" db="EMBL/GenBank/DDBJ databases">
        <title>Genomic Encyclopedia of Archaeal and Bacterial Type Strains, Phase II (KMG-II): from individual species to whole genera.</title>
        <authorList>
            <person name="Goeker M."/>
        </authorList>
    </citation>
    <scope>NUCLEOTIDE SEQUENCE [LARGE SCALE GENOMIC DNA]</scope>
    <source>
        <strain evidence="5 6">DSM 23857</strain>
    </source>
</reference>
<keyword evidence="2" id="KW-0238">DNA-binding</keyword>
<evidence type="ECO:0000313" key="5">
    <source>
        <dbReference type="EMBL" id="RAJ05252.1"/>
    </source>
</evidence>
<dbReference type="PANTHER" id="PTHR46796">
    <property type="entry name" value="HTH-TYPE TRANSCRIPTIONAL ACTIVATOR RHAS-RELATED"/>
    <property type="match status" value="1"/>
</dbReference>
<dbReference type="Proteomes" id="UP000249547">
    <property type="component" value="Unassembled WGS sequence"/>
</dbReference>
<keyword evidence="6" id="KW-1185">Reference proteome</keyword>
<evidence type="ECO:0000256" key="1">
    <source>
        <dbReference type="ARBA" id="ARBA00023015"/>
    </source>
</evidence>
<dbReference type="RefSeq" id="WP_148707288.1">
    <property type="nucleotide sequence ID" value="NZ_QLLL01000004.1"/>
</dbReference>
<dbReference type="InterPro" id="IPR018060">
    <property type="entry name" value="HTH_AraC"/>
</dbReference>
<dbReference type="AlphaFoldDB" id="A0A327QNL9"/>
<gene>
    <name evidence="5" type="ORF">LX64_02407</name>
</gene>
<dbReference type="SUPFAM" id="SSF46689">
    <property type="entry name" value="Homeodomain-like"/>
    <property type="match status" value="1"/>
</dbReference>
<dbReference type="PROSITE" id="PS01124">
    <property type="entry name" value="HTH_ARAC_FAMILY_2"/>
    <property type="match status" value="1"/>
</dbReference>
<dbReference type="SMART" id="SM00342">
    <property type="entry name" value="HTH_ARAC"/>
    <property type="match status" value="1"/>
</dbReference>
<name>A0A327QNL9_9BACT</name>
<feature type="domain" description="HTH araC/xylS-type" evidence="4">
    <location>
        <begin position="155"/>
        <end position="254"/>
    </location>
</feature>
<dbReference type="EMBL" id="QLLL01000004">
    <property type="protein sequence ID" value="RAJ05252.1"/>
    <property type="molecule type" value="Genomic_DNA"/>
</dbReference>
<dbReference type="OrthoDB" id="655946at2"/>
<evidence type="ECO:0000313" key="6">
    <source>
        <dbReference type="Proteomes" id="UP000249547"/>
    </source>
</evidence>
<dbReference type="InterPro" id="IPR046532">
    <property type="entry name" value="DUF6597"/>
</dbReference>
<keyword evidence="1" id="KW-0805">Transcription regulation</keyword>
<dbReference type="GO" id="GO:0003700">
    <property type="term" value="F:DNA-binding transcription factor activity"/>
    <property type="evidence" value="ECO:0007669"/>
    <property type="project" value="InterPro"/>
</dbReference>
<dbReference type="Pfam" id="PF20240">
    <property type="entry name" value="DUF6597"/>
    <property type="match status" value="1"/>
</dbReference>
<dbReference type="Gene3D" id="1.10.10.60">
    <property type="entry name" value="Homeodomain-like"/>
    <property type="match status" value="1"/>
</dbReference>
<organism evidence="5 6">
    <name type="scientific">Chitinophaga skermanii</name>
    <dbReference type="NCBI Taxonomy" id="331697"/>
    <lineage>
        <taxon>Bacteria</taxon>
        <taxon>Pseudomonadati</taxon>
        <taxon>Bacteroidota</taxon>
        <taxon>Chitinophagia</taxon>
        <taxon>Chitinophagales</taxon>
        <taxon>Chitinophagaceae</taxon>
        <taxon>Chitinophaga</taxon>
    </lineage>
</organism>
<accession>A0A327QNL9</accession>
<proteinExistence type="predicted"/>
<protein>
    <submittedName>
        <fullName evidence="5">Helix-turn-helix protein</fullName>
    </submittedName>
</protein>
<dbReference type="PANTHER" id="PTHR46796:SF13">
    <property type="entry name" value="HTH-TYPE TRANSCRIPTIONAL ACTIVATOR RHAS"/>
    <property type="match status" value="1"/>
</dbReference>
<dbReference type="InterPro" id="IPR009057">
    <property type="entry name" value="Homeodomain-like_sf"/>
</dbReference>
<dbReference type="Pfam" id="PF12833">
    <property type="entry name" value="HTH_18"/>
    <property type="match status" value="1"/>
</dbReference>
<keyword evidence="3" id="KW-0804">Transcription</keyword>
<evidence type="ECO:0000256" key="3">
    <source>
        <dbReference type="ARBA" id="ARBA00023163"/>
    </source>
</evidence>